<sequence>MAKVCPLKHCSNCGSLKLQTHKNRSFQTPRAKQNFVFILPPLGFFVLVYGYLFVQGDLVSFLSIVAVYSVFFISILFKITIKNINCKECNARNFPFVSDINLKPIKLNGTSIDDEDLTKKIAKTVLEGLSKEQKKHNKKDIMIRIAGAVSLVVIAILGTFFVNPDDVLLGEIIDMIKSFQ</sequence>
<keyword evidence="1" id="KW-0472">Membrane</keyword>
<feature type="transmembrane region" description="Helical" evidence="1">
    <location>
        <begin position="58"/>
        <end position="77"/>
    </location>
</feature>
<evidence type="ECO:0000313" key="2">
    <source>
        <dbReference type="EMBL" id="KKL05869.1"/>
    </source>
</evidence>
<dbReference type="EMBL" id="LAZR01043944">
    <property type="protein sequence ID" value="KKL05869.1"/>
    <property type="molecule type" value="Genomic_DNA"/>
</dbReference>
<reference evidence="2" key="1">
    <citation type="journal article" date="2015" name="Nature">
        <title>Complex archaea that bridge the gap between prokaryotes and eukaryotes.</title>
        <authorList>
            <person name="Spang A."/>
            <person name="Saw J.H."/>
            <person name="Jorgensen S.L."/>
            <person name="Zaremba-Niedzwiedzka K."/>
            <person name="Martijn J."/>
            <person name="Lind A.E."/>
            <person name="van Eijk R."/>
            <person name="Schleper C."/>
            <person name="Guy L."/>
            <person name="Ettema T.J."/>
        </authorList>
    </citation>
    <scope>NUCLEOTIDE SEQUENCE</scope>
</reference>
<feature type="transmembrane region" description="Helical" evidence="1">
    <location>
        <begin position="34"/>
        <end position="52"/>
    </location>
</feature>
<protein>
    <submittedName>
        <fullName evidence="2">Uncharacterized protein</fullName>
    </submittedName>
</protein>
<name>A0A0F9A8I1_9ZZZZ</name>
<keyword evidence="1" id="KW-1133">Transmembrane helix</keyword>
<evidence type="ECO:0000256" key="1">
    <source>
        <dbReference type="SAM" id="Phobius"/>
    </source>
</evidence>
<accession>A0A0F9A8I1</accession>
<keyword evidence="1" id="KW-0812">Transmembrane</keyword>
<dbReference type="AlphaFoldDB" id="A0A0F9A8I1"/>
<gene>
    <name evidence="2" type="ORF">LCGC14_2601730</name>
</gene>
<organism evidence="2">
    <name type="scientific">marine sediment metagenome</name>
    <dbReference type="NCBI Taxonomy" id="412755"/>
    <lineage>
        <taxon>unclassified sequences</taxon>
        <taxon>metagenomes</taxon>
        <taxon>ecological metagenomes</taxon>
    </lineage>
</organism>
<feature type="transmembrane region" description="Helical" evidence="1">
    <location>
        <begin position="141"/>
        <end position="162"/>
    </location>
</feature>
<proteinExistence type="predicted"/>
<comment type="caution">
    <text evidence="2">The sequence shown here is derived from an EMBL/GenBank/DDBJ whole genome shotgun (WGS) entry which is preliminary data.</text>
</comment>